<gene>
    <name evidence="1" type="ORF">HMPREF9446_00871</name>
</gene>
<protein>
    <submittedName>
        <fullName evidence="1">Uncharacterized protein</fullName>
    </submittedName>
</protein>
<organism evidence="1 2">
    <name type="scientific">Bacteroides fluxus YIT 12057</name>
    <dbReference type="NCBI Taxonomy" id="763034"/>
    <lineage>
        <taxon>Bacteria</taxon>
        <taxon>Pseudomonadati</taxon>
        <taxon>Bacteroidota</taxon>
        <taxon>Bacteroidia</taxon>
        <taxon>Bacteroidales</taxon>
        <taxon>Bacteroidaceae</taxon>
        <taxon>Bacteroides</taxon>
    </lineage>
</organism>
<evidence type="ECO:0000313" key="2">
    <source>
        <dbReference type="Proteomes" id="UP000003416"/>
    </source>
</evidence>
<accession>F3PQ79</accession>
<dbReference type="EMBL" id="AFBN01000013">
    <property type="protein sequence ID" value="EGF59121.1"/>
    <property type="molecule type" value="Genomic_DNA"/>
</dbReference>
<sequence length="42" mass="4856">MNYKRTIEEKLKAWSQSSYRKPLVLRGARQVGKNNCCQAVCP</sequence>
<dbReference type="STRING" id="763034.HMPREF9446_00871"/>
<proteinExistence type="predicted"/>
<dbReference type="Proteomes" id="UP000003416">
    <property type="component" value="Unassembled WGS sequence"/>
</dbReference>
<name>F3PQ79_9BACE</name>
<comment type="caution">
    <text evidence="1">The sequence shown here is derived from an EMBL/GenBank/DDBJ whole genome shotgun (WGS) entry which is preliminary data.</text>
</comment>
<evidence type="ECO:0000313" key="1">
    <source>
        <dbReference type="EMBL" id="EGF59121.1"/>
    </source>
</evidence>
<dbReference type="HOGENOM" id="CLU_3247217_0_0_10"/>
<keyword evidence="2" id="KW-1185">Reference proteome</keyword>
<dbReference type="AlphaFoldDB" id="F3PQ79"/>
<reference evidence="1 2" key="1">
    <citation type="submission" date="2011-02" db="EMBL/GenBank/DDBJ databases">
        <authorList>
            <person name="Weinstock G."/>
            <person name="Sodergren E."/>
            <person name="Clifton S."/>
            <person name="Fulton L."/>
            <person name="Fulton B."/>
            <person name="Courtney L."/>
            <person name="Fronick C."/>
            <person name="Harrison M."/>
            <person name="Strong C."/>
            <person name="Farmer C."/>
            <person name="Delahaunty K."/>
            <person name="Markovic C."/>
            <person name="Hall O."/>
            <person name="Minx P."/>
            <person name="Tomlinson C."/>
            <person name="Mitreva M."/>
            <person name="Hou S."/>
            <person name="Chen J."/>
            <person name="Wollam A."/>
            <person name="Pepin K.H."/>
            <person name="Johnson M."/>
            <person name="Bhonagiri V."/>
            <person name="Zhang X."/>
            <person name="Suruliraj S."/>
            <person name="Warren W."/>
            <person name="Chinwalla A."/>
            <person name="Mardis E.R."/>
            <person name="Wilson R.K."/>
        </authorList>
    </citation>
    <scope>NUCLEOTIDE SEQUENCE [LARGE SCALE GENOMIC DNA]</scope>
    <source>
        <strain evidence="1 2">YIT 12057</strain>
    </source>
</reference>